<reference evidence="11 12" key="1">
    <citation type="journal article" date="2023" name="Hortic Res">
        <title>Pangenome of water caltrop reveals structural variations and asymmetric subgenome divergence after allopolyploidization.</title>
        <authorList>
            <person name="Zhang X."/>
            <person name="Chen Y."/>
            <person name="Wang L."/>
            <person name="Yuan Y."/>
            <person name="Fang M."/>
            <person name="Shi L."/>
            <person name="Lu R."/>
            <person name="Comes H.P."/>
            <person name="Ma Y."/>
            <person name="Chen Y."/>
            <person name="Huang G."/>
            <person name="Zhou Y."/>
            <person name="Zheng Z."/>
            <person name="Qiu Y."/>
        </authorList>
    </citation>
    <scope>NUCLEOTIDE SEQUENCE [LARGE SCALE GENOMIC DNA]</scope>
    <source>
        <strain evidence="11">F231</strain>
    </source>
</reference>
<keyword evidence="4" id="KW-0812">Transmembrane</keyword>
<evidence type="ECO:0000256" key="5">
    <source>
        <dbReference type="ARBA" id="ARBA00022729"/>
    </source>
</evidence>
<dbReference type="Pfam" id="PF13855">
    <property type="entry name" value="LRR_8"/>
    <property type="match status" value="1"/>
</dbReference>
<keyword evidence="3" id="KW-0433">Leucine-rich repeat</keyword>
<evidence type="ECO:0000256" key="10">
    <source>
        <dbReference type="ARBA" id="ARBA00023180"/>
    </source>
</evidence>
<comment type="subcellular location">
    <subcellularLocation>
        <location evidence="1">Membrane</location>
        <topology evidence="1">Single-pass type I membrane protein</topology>
    </subcellularLocation>
</comment>
<keyword evidence="7" id="KW-1133">Transmembrane helix</keyword>
<evidence type="ECO:0000313" key="12">
    <source>
        <dbReference type="Proteomes" id="UP001346149"/>
    </source>
</evidence>
<dbReference type="AlphaFoldDB" id="A0AAN7KRC1"/>
<keyword evidence="9" id="KW-0675">Receptor</keyword>
<name>A0AAN7KRC1_TRANT</name>
<keyword evidence="8" id="KW-0472">Membrane</keyword>
<evidence type="ECO:0000256" key="1">
    <source>
        <dbReference type="ARBA" id="ARBA00004479"/>
    </source>
</evidence>
<evidence type="ECO:0000256" key="4">
    <source>
        <dbReference type="ARBA" id="ARBA00022692"/>
    </source>
</evidence>
<keyword evidence="5" id="KW-0732">Signal</keyword>
<dbReference type="PANTHER" id="PTHR48063">
    <property type="entry name" value="LRR RECEPTOR-LIKE KINASE"/>
    <property type="match status" value="1"/>
</dbReference>
<evidence type="ECO:0000256" key="2">
    <source>
        <dbReference type="ARBA" id="ARBA00009592"/>
    </source>
</evidence>
<keyword evidence="6" id="KW-0677">Repeat</keyword>
<dbReference type="Pfam" id="PF00560">
    <property type="entry name" value="LRR_1"/>
    <property type="match status" value="3"/>
</dbReference>
<comment type="similarity">
    <text evidence="2">Belongs to the RLP family.</text>
</comment>
<dbReference type="PANTHER" id="PTHR48063:SF112">
    <property type="entry name" value="RECEPTOR LIKE PROTEIN 30-LIKE"/>
    <property type="match status" value="1"/>
</dbReference>
<organism evidence="11 12">
    <name type="scientific">Trapa natans</name>
    <name type="common">Water chestnut</name>
    <dbReference type="NCBI Taxonomy" id="22666"/>
    <lineage>
        <taxon>Eukaryota</taxon>
        <taxon>Viridiplantae</taxon>
        <taxon>Streptophyta</taxon>
        <taxon>Embryophyta</taxon>
        <taxon>Tracheophyta</taxon>
        <taxon>Spermatophyta</taxon>
        <taxon>Magnoliopsida</taxon>
        <taxon>eudicotyledons</taxon>
        <taxon>Gunneridae</taxon>
        <taxon>Pentapetalae</taxon>
        <taxon>rosids</taxon>
        <taxon>malvids</taxon>
        <taxon>Myrtales</taxon>
        <taxon>Lythraceae</taxon>
        <taxon>Trapa</taxon>
    </lineage>
</organism>
<dbReference type="InterPro" id="IPR046956">
    <property type="entry name" value="RLP23-like"/>
</dbReference>
<proteinExistence type="inferred from homology"/>
<dbReference type="InterPro" id="IPR032675">
    <property type="entry name" value="LRR_dom_sf"/>
</dbReference>
<gene>
    <name evidence="11" type="ORF">SAY86_013581</name>
</gene>
<evidence type="ECO:0000256" key="6">
    <source>
        <dbReference type="ARBA" id="ARBA00022737"/>
    </source>
</evidence>
<comment type="caution">
    <text evidence="11">The sequence shown here is derived from an EMBL/GenBank/DDBJ whole genome shotgun (WGS) entry which is preliminary data.</text>
</comment>
<dbReference type="FunFam" id="3.80.10.10:FF:000041">
    <property type="entry name" value="LRR receptor-like serine/threonine-protein kinase ERECTA"/>
    <property type="match status" value="2"/>
</dbReference>
<evidence type="ECO:0000256" key="3">
    <source>
        <dbReference type="ARBA" id="ARBA00022614"/>
    </source>
</evidence>
<evidence type="ECO:0000256" key="8">
    <source>
        <dbReference type="ARBA" id="ARBA00023136"/>
    </source>
</evidence>
<dbReference type="SUPFAM" id="SSF52058">
    <property type="entry name" value="L domain-like"/>
    <property type="match status" value="1"/>
</dbReference>
<keyword evidence="10" id="KW-0325">Glycoprotein</keyword>
<sequence>MEHLDLSGVDVTNCRSWQSLSSLSSLRHLGIAGCFLNYSSLHVNFTSIEYLDLSDNALGSAVPNWLLNLTNIRYLDLSSSFQEDLSFPTEIINNNKHLGFLHMFNNPTCNLCELYSLRLSFNHFTGDISSLLANPSRCFQSTLRFLDISWNNLSGHLGDEIRSFKSLEYIDLAGNFIKGPIPESLFQLSSLKYLNLMYNQLTGDINHNRLTGMVTEQQLANLTRLIFIEISLNKLVINISAAWIPPFQLKYLSMSYCQAGPNSPDLEGLNLSVNQLVGQIHQGFGDMMTKLRHINFKRNRLDGRIPASMCKMMDLFAVDLLNNSLSGPIPNCWRSLRTLDGMDFGNNNLTGHIPESLCSLPLTFLGLRHNNLQGLF</sequence>
<protein>
    <submittedName>
        <fullName evidence="11">Uncharacterized protein</fullName>
    </submittedName>
</protein>
<dbReference type="EMBL" id="JAXQNO010000020">
    <property type="protein sequence ID" value="KAK4771806.1"/>
    <property type="molecule type" value="Genomic_DNA"/>
</dbReference>
<dbReference type="GO" id="GO:0016020">
    <property type="term" value="C:membrane"/>
    <property type="evidence" value="ECO:0007669"/>
    <property type="project" value="UniProtKB-SubCell"/>
</dbReference>
<evidence type="ECO:0000256" key="9">
    <source>
        <dbReference type="ARBA" id="ARBA00023170"/>
    </source>
</evidence>
<keyword evidence="12" id="KW-1185">Reference proteome</keyword>
<dbReference type="InterPro" id="IPR001611">
    <property type="entry name" value="Leu-rich_rpt"/>
</dbReference>
<dbReference type="Proteomes" id="UP001346149">
    <property type="component" value="Unassembled WGS sequence"/>
</dbReference>
<evidence type="ECO:0000256" key="7">
    <source>
        <dbReference type="ARBA" id="ARBA00022989"/>
    </source>
</evidence>
<evidence type="ECO:0000313" key="11">
    <source>
        <dbReference type="EMBL" id="KAK4771806.1"/>
    </source>
</evidence>
<dbReference type="Gene3D" id="3.80.10.10">
    <property type="entry name" value="Ribonuclease Inhibitor"/>
    <property type="match status" value="3"/>
</dbReference>
<accession>A0AAN7KRC1</accession>